<dbReference type="InterPro" id="IPR012854">
    <property type="entry name" value="Cu_amine_oxidase-like_N"/>
</dbReference>
<evidence type="ECO:0000256" key="1">
    <source>
        <dbReference type="SAM" id="SignalP"/>
    </source>
</evidence>
<dbReference type="Proteomes" id="UP000199568">
    <property type="component" value="Unassembled WGS sequence"/>
</dbReference>
<evidence type="ECO:0000313" key="4">
    <source>
        <dbReference type="EMBL" id="SES85119.1"/>
    </source>
</evidence>
<organism evidence="4 5">
    <name type="scientific">Natronincola peptidivorans</name>
    <dbReference type="NCBI Taxonomy" id="426128"/>
    <lineage>
        <taxon>Bacteria</taxon>
        <taxon>Bacillati</taxon>
        <taxon>Bacillota</taxon>
        <taxon>Clostridia</taxon>
        <taxon>Peptostreptococcales</taxon>
        <taxon>Natronincolaceae</taxon>
        <taxon>Natronincola</taxon>
    </lineage>
</organism>
<sequence>MIRKTNLVLIVIAILILSTTSVFASNPYAYTSSSINGFNVNHITLDMNDTTMKSVVLNANNELTATQSLAEMAKTANAVAAINGTYFEAYGGTPVPWGTIIKDKKVLHIGNSGSVVGITEDNRLIIDNLTINFEGYINGEYRAIPWRINHPSTEPEAITIFTPEYKQELQVQAGTKTVLVTNGVVTSITEGNFRSPTNGFAISYNPSVAYLVDERYKIGDKVEYKHVFVTKHTKPEDWDKVVNAIGAGPSLIINGQVTADGLQEGFWEEKINTNKAGRSFIGSTRDGKIVIGTIPNATLREAAAICQSLNLVNAMCLDGGWSSALYYKDRGGIVQGRNINNGLGFIKTGIEPKVEAKVAPTEISINIDGKKVHFTDSTGRPYIDRNGRTLVPLKVTMEGAGAEVSWNGREQTAIVEKDGISIAVIIGEAYITVNDEKIKNDTVAVINNNKTYLPIKAVLESLGYTVTWDNNTRTVHVVSINEGLQ</sequence>
<dbReference type="EMBL" id="FOHU01000002">
    <property type="protein sequence ID" value="SES85119.1"/>
    <property type="molecule type" value="Genomic_DNA"/>
</dbReference>
<evidence type="ECO:0000259" key="3">
    <source>
        <dbReference type="Pfam" id="PF09992"/>
    </source>
</evidence>
<dbReference type="PANTHER" id="PTHR40446:SF2">
    <property type="entry name" value="N-ACETYLGLUCOSAMINE-1-PHOSPHODIESTER ALPHA-N-ACETYLGLUCOSAMINIDASE"/>
    <property type="match status" value="1"/>
</dbReference>
<dbReference type="Gene3D" id="3.30.457.10">
    <property type="entry name" value="Copper amine oxidase-like, N-terminal domain"/>
    <property type="match status" value="1"/>
</dbReference>
<dbReference type="RefSeq" id="WP_170834665.1">
    <property type="nucleotide sequence ID" value="NZ_FOHU01000002.1"/>
</dbReference>
<dbReference type="PANTHER" id="PTHR40446">
    <property type="entry name" value="N-ACETYLGLUCOSAMINE-1-PHOSPHODIESTER ALPHA-N-ACETYLGLUCOSAMINIDASE"/>
    <property type="match status" value="1"/>
</dbReference>
<keyword evidence="1" id="KW-0732">Signal</keyword>
<gene>
    <name evidence="4" type="ORF">SAMN05660297_00721</name>
</gene>
<name>A0A1H9ZUZ4_9FIRM</name>
<dbReference type="SUPFAM" id="SSF55383">
    <property type="entry name" value="Copper amine oxidase, domain N"/>
    <property type="match status" value="1"/>
</dbReference>
<reference evidence="4 5" key="1">
    <citation type="submission" date="2016-10" db="EMBL/GenBank/DDBJ databases">
        <authorList>
            <person name="de Groot N.N."/>
        </authorList>
    </citation>
    <scope>NUCLEOTIDE SEQUENCE [LARGE SCALE GENOMIC DNA]</scope>
    <source>
        <strain evidence="4 5">DSM 18979</strain>
    </source>
</reference>
<dbReference type="InterPro" id="IPR036582">
    <property type="entry name" value="Mao_N_sf"/>
</dbReference>
<dbReference type="InterPro" id="IPR018711">
    <property type="entry name" value="NAGPA"/>
</dbReference>
<feature type="chain" id="PRO_5011577275" description="Copper amine oxidase N-terminal domain-containing protein" evidence="1">
    <location>
        <begin position="25"/>
        <end position="485"/>
    </location>
</feature>
<dbReference type="AlphaFoldDB" id="A0A1H9ZUZ4"/>
<feature type="domain" description="Copper amine oxidase-like N-terminal" evidence="2">
    <location>
        <begin position="367"/>
        <end position="477"/>
    </location>
</feature>
<evidence type="ECO:0000313" key="5">
    <source>
        <dbReference type="Proteomes" id="UP000199568"/>
    </source>
</evidence>
<keyword evidence="5" id="KW-1185">Reference proteome</keyword>
<accession>A0A1H9ZUZ4</accession>
<evidence type="ECO:0008006" key="6">
    <source>
        <dbReference type="Google" id="ProtNLM"/>
    </source>
</evidence>
<dbReference type="Pfam" id="PF09992">
    <property type="entry name" value="NAGPA"/>
    <property type="match status" value="1"/>
</dbReference>
<protein>
    <recommendedName>
        <fullName evidence="6">Copper amine oxidase N-terminal domain-containing protein</fullName>
    </recommendedName>
</protein>
<dbReference type="Pfam" id="PF07833">
    <property type="entry name" value="Cu_amine_oxidN1"/>
    <property type="match status" value="1"/>
</dbReference>
<dbReference type="STRING" id="426128.SAMN05660297_00721"/>
<proteinExistence type="predicted"/>
<evidence type="ECO:0000259" key="2">
    <source>
        <dbReference type="Pfam" id="PF07833"/>
    </source>
</evidence>
<feature type="signal peptide" evidence="1">
    <location>
        <begin position="1"/>
        <end position="24"/>
    </location>
</feature>
<feature type="domain" description="Phosphodiester glycosidase" evidence="3">
    <location>
        <begin position="176"/>
        <end position="345"/>
    </location>
</feature>